<organism evidence="1 2">
    <name type="scientific">Nezara viridula</name>
    <name type="common">Southern green stink bug</name>
    <name type="synonym">Cimex viridulus</name>
    <dbReference type="NCBI Taxonomy" id="85310"/>
    <lineage>
        <taxon>Eukaryota</taxon>
        <taxon>Metazoa</taxon>
        <taxon>Ecdysozoa</taxon>
        <taxon>Arthropoda</taxon>
        <taxon>Hexapoda</taxon>
        <taxon>Insecta</taxon>
        <taxon>Pterygota</taxon>
        <taxon>Neoptera</taxon>
        <taxon>Paraneoptera</taxon>
        <taxon>Hemiptera</taxon>
        <taxon>Heteroptera</taxon>
        <taxon>Panheteroptera</taxon>
        <taxon>Pentatomomorpha</taxon>
        <taxon>Pentatomoidea</taxon>
        <taxon>Pentatomidae</taxon>
        <taxon>Pentatominae</taxon>
        <taxon>Nezara</taxon>
    </lineage>
</organism>
<evidence type="ECO:0000313" key="2">
    <source>
        <dbReference type="Proteomes" id="UP001152798"/>
    </source>
</evidence>
<dbReference type="OrthoDB" id="8193815at2759"/>
<sequence length="102" mass="11948">MDQTVYGLVSKRGREEERKDWEKVMKKTCGEASWKRVALERKERKRMERIQLPAERIHLVPYGSADLIGEPHWRVAINIWPAQGIHHPIPQKGQSVLGRGRR</sequence>
<dbReference type="AlphaFoldDB" id="A0A9P0MXA9"/>
<protein>
    <submittedName>
        <fullName evidence="1">Uncharacterized protein</fullName>
    </submittedName>
</protein>
<gene>
    <name evidence="1" type="ORF">NEZAVI_LOCUS14955</name>
</gene>
<dbReference type="EMBL" id="OV725083">
    <property type="protein sequence ID" value="CAH1407171.1"/>
    <property type="molecule type" value="Genomic_DNA"/>
</dbReference>
<proteinExistence type="predicted"/>
<accession>A0A9P0MXA9</accession>
<keyword evidence="2" id="KW-1185">Reference proteome</keyword>
<dbReference type="Proteomes" id="UP001152798">
    <property type="component" value="Chromosome 7"/>
</dbReference>
<name>A0A9P0MXA9_NEZVI</name>
<evidence type="ECO:0000313" key="1">
    <source>
        <dbReference type="EMBL" id="CAH1407171.1"/>
    </source>
</evidence>
<reference evidence="1" key="1">
    <citation type="submission" date="2022-01" db="EMBL/GenBank/DDBJ databases">
        <authorList>
            <person name="King R."/>
        </authorList>
    </citation>
    <scope>NUCLEOTIDE SEQUENCE</scope>
</reference>